<organism evidence="3 4">
    <name type="scientific">Gemmatirosa kalamazoonensis</name>
    <dbReference type="NCBI Taxonomy" id="861299"/>
    <lineage>
        <taxon>Bacteria</taxon>
        <taxon>Pseudomonadati</taxon>
        <taxon>Gemmatimonadota</taxon>
        <taxon>Gemmatimonadia</taxon>
        <taxon>Gemmatimonadales</taxon>
        <taxon>Gemmatimonadaceae</taxon>
        <taxon>Gemmatirosa</taxon>
    </lineage>
</organism>
<gene>
    <name evidence="3" type="ORF">J421_3015</name>
</gene>
<dbReference type="eggNOG" id="ENOG502ZUHN">
    <property type="taxonomic scope" value="Bacteria"/>
</dbReference>
<evidence type="ECO:0000313" key="3">
    <source>
        <dbReference type="EMBL" id="AHG90552.1"/>
    </source>
</evidence>
<sequence>MKSSIWRGVALTVALASLSRSAAAAGLSGSHASMVRQHAAAVALDYTFLGSPSQVREFVAEGRLEPVAPSADLALSGVSFPYARPEVHLFVDRLAAQYHEATGERMVVTSLVRPLDEQPSNASDLSVHPAGMAVDLRVPAKAATRAWLERTLLSLEKAGVLDVTREYHPSHFHVAVFPEAYGAYVARMGPTEAARAAAPAPMPNATMVPAAAAAPDLIVAAPRGAPHALVALAALLMVVPLGAAAVAHRRTPSGV</sequence>
<dbReference type="EMBL" id="CP007128">
    <property type="protein sequence ID" value="AHG90552.1"/>
    <property type="molecule type" value="Genomic_DNA"/>
</dbReference>
<proteinExistence type="predicted"/>
<accession>W0RJE4</accession>
<dbReference type="InterPro" id="IPR043769">
    <property type="entry name" value="DUF5715"/>
</dbReference>
<evidence type="ECO:0000256" key="2">
    <source>
        <dbReference type="SAM" id="SignalP"/>
    </source>
</evidence>
<feature type="signal peptide" evidence="2">
    <location>
        <begin position="1"/>
        <end position="24"/>
    </location>
</feature>
<keyword evidence="2" id="KW-0732">Signal</keyword>
<dbReference type="AlphaFoldDB" id="W0RJE4"/>
<evidence type="ECO:0000256" key="1">
    <source>
        <dbReference type="SAM" id="Phobius"/>
    </source>
</evidence>
<dbReference type="HOGENOM" id="CLU_1088854_0_0_0"/>
<reference evidence="3 4" key="1">
    <citation type="journal article" date="2014" name="Genome Announc.">
        <title>Genome Sequence and Methylome of Soil Bacterium Gemmatirosa kalamazoonensis KBS708T, a Member of the Rarely Cultivated Gemmatimonadetes Phylum.</title>
        <authorList>
            <person name="Debruyn J.M."/>
            <person name="Radosevich M."/>
            <person name="Wommack K.E."/>
            <person name="Polson S.W."/>
            <person name="Hauser L.J."/>
            <person name="Fawaz M.N."/>
            <person name="Korlach J."/>
            <person name="Tsai Y.C."/>
        </authorList>
    </citation>
    <scope>NUCLEOTIDE SEQUENCE [LARGE SCALE GENOMIC DNA]</scope>
    <source>
        <strain evidence="3 4">KBS708</strain>
    </source>
</reference>
<dbReference type="OrthoDB" id="8444614at2"/>
<dbReference type="InParanoid" id="W0RJE4"/>
<name>W0RJE4_9BACT</name>
<evidence type="ECO:0008006" key="5">
    <source>
        <dbReference type="Google" id="ProtNLM"/>
    </source>
</evidence>
<dbReference type="RefSeq" id="WP_025412022.1">
    <property type="nucleotide sequence ID" value="NZ_CP007128.1"/>
</dbReference>
<feature type="chain" id="PRO_5004794473" description="Peptidase M15A" evidence="2">
    <location>
        <begin position="25"/>
        <end position="255"/>
    </location>
</feature>
<dbReference type="KEGG" id="gba:J421_3015"/>
<protein>
    <recommendedName>
        <fullName evidence="5">Peptidase M15A</fullName>
    </recommendedName>
</protein>
<keyword evidence="4" id="KW-1185">Reference proteome</keyword>
<dbReference type="Proteomes" id="UP000019151">
    <property type="component" value="Chromosome"/>
</dbReference>
<keyword evidence="1" id="KW-0472">Membrane</keyword>
<dbReference type="Pfam" id="PF18979">
    <property type="entry name" value="DUF5715"/>
    <property type="match status" value="1"/>
</dbReference>
<feature type="transmembrane region" description="Helical" evidence="1">
    <location>
        <begin position="228"/>
        <end position="247"/>
    </location>
</feature>
<dbReference type="STRING" id="861299.J421_3015"/>
<evidence type="ECO:0000313" key="4">
    <source>
        <dbReference type="Proteomes" id="UP000019151"/>
    </source>
</evidence>
<keyword evidence="1" id="KW-0812">Transmembrane</keyword>
<keyword evidence="1" id="KW-1133">Transmembrane helix</keyword>